<protein>
    <submittedName>
        <fullName evidence="1">Uncharacterized protein</fullName>
    </submittedName>
</protein>
<reference evidence="1 2" key="1">
    <citation type="journal article" date="2008" name="Virus Genes">
        <title>Genomic sequence analysis of a granulovirus isolated from the Old World bollworm, Helicoverpa armigera.</title>
        <authorList>
            <person name="Harrison R.L."/>
            <person name="Popham H.J."/>
        </authorList>
    </citation>
    <scope>NUCLEOTIDE SEQUENCE [LARGE SCALE GENOMIC DNA]</scope>
</reference>
<dbReference type="KEGG" id="vg:10973800"/>
<dbReference type="OrthoDB" id="10701at10239"/>
<proteinExistence type="predicted"/>
<dbReference type="GeneID" id="10973800"/>
<organism evidence="1 2">
    <name type="scientific">Helicoverpa armigera granulovirus</name>
    <dbReference type="NCBI Taxonomy" id="489830"/>
    <lineage>
        <taxon>Viruses</taxon>
        <taxon>Viruses incertae sedis</taxon>
        <taxon>Naldaviricetes</taxon>
        <taxon>Lefavirales</taxon>
        <taxon>Baculoviridae</taxon>
        <taxon>Betabaculovirus</taxon>
        <taxon>Betabaculovirus helarmigerae</taxon>
    </lineage>
</organism>
<name>A9YMV8_9BBAC</name>
<dbReference type="Proteomes" id="UP000203266">
    <property type="component" value="Segment"/>
</dbReference>
<accession>A9YMV8</accession>
<dbReference type="RefSeq" id="YP_001649098.1">
    <property type="nucleotide sequence ID" value="NC_010240.1"/>
</dbReference>
<evidence type="ECO:0000313" key="1">
    <source>
        <dbReference type="EMBL" id="ABY47807.1"/>
    </source>
</evidence>
<keyword evidence="2" id="KW-1185">Reference proteome</keyword>
<evidence type="ECO:0000313" key="2">
    <source>
        <dbReference type="Proteomes" id="UP000203266"/>
    </source>
</evidence>
<sequence>MPLIFYEDTLPVDMLTFGATVYYFKLRHLAAVLRKPCVTIVSKIPPRYVVTYNIIVDQYPDCKQKCHPTTKYVRLEGVKYLIDEFCVTNYTKDCFDKFIRQNVDVPNYKRLSSDYTFEDTEELCDEEKYDNADKTTTNNDCEPTQIRMGTLKYNNRFVMVMGPKKRWYYKASDLFDYMKANCVYNINKYVSDKNIVKWRDLKHYLEEKYRCRIDDGDFKPNSFFLKQAGLKQLLLSRKQNVLYNAICLSAINYNFENPVKYVNKRGGSRKKQVYADQCEVGKRYNRIDYVKLPNGKVWYKLSQCINYFKLKNVQLYDYKIKQWADLLCDLQEHNIKWKTTIRMIEGAELYRLLNDYSLPLEADQIYFHAKHL</sequence>
<dbReference type="EMBL" id="EU255577">
    <property type="protein sequence ID" value="ABY47807.1"/>
    <property type="molecule type" value="Genomic_DNA"/>
</dbReference>